<evidence type="ECO:0000313" key="1">
    <source>
        <dbReference type="EMBL" id="MCF8716475.1"/>
    </source>
</evidence>
<proteinExistence type="predicted"/>
<keyword evidence="2" id="KW-1185">Reference proteome</keyword>
<comment type="caution">
    <text evidence="1">The sequence shown here is derived from an EMBL/GenBank/DDBJ whole genome shotgun (WGS) entry which is preliminary data.</text>
</comment>
<reference evidence="1 2" key="1">
    <citation type="submission" date="2021-01" db="EMBL/GenBank/DDBJ databases">
        <title>Genome sequencing of Joostella atrarenae M1-2 (= KCTC 23194).</title>
        <authorList>
            <person name="Zakaria M.R."/>
            <person name="Lam M.Q."/>
            <person name="Chong C.S."/>
        </authorList>
    </citation>
    <scope>NUCLEOTIDE SEQUENCE [LARGE SCALE GENOMIC DNA]</scope>
    <source>
        <strain evidence="1 2">M1-2</strain>
    </source>
</reference>
<protein>
    <submittedName>
        <fullName evidence="1">Uncharacterized protein</fullName>
    </submittedName>
</protein>
<dbReference type="RefSeq" id="WP_236961003.1">
    <property type="nucleotide sequence ID" value="NZ_JAETXX010000025.1"/>
</dbReference>
<gene>
    <name evidence="1" type="ORF">JM658_16760</name>
</gene>
<dbReference type="EMBL" id="JAETXX010000025">
    <property type="protein sequence ID" value="MCF8716475.1"/>
    <property type="molecule type" value="Genomic_DNA"/>
</dbReference>
<name>A0ABS9J7T9_9FLAO</name>
<sequence>MTYEEKYSELYSNYEKAGKRLDNALEKISDINGFGDMNDLDNYFKYQKELSFHSQQFEKLLKYLSSGNVNPKSEFIDKEFMYQFIKKDQIENGTEWKDFDLYPGQSTEGGFYSCEIGLTNDGEIKKDYQNSIYKFPVLHLNHGNECYQYLTEKLQYNPDNEINVNELDFSKVIDENKTIYVKVKMRTK</sequence>
<evidence type="ECO:0000313" key="2">
    <source>
        <dbReference type="Proteomes" id="UP000829517"/>
    </source>
</evidence>
<accession>A0ABS9J7T9</accession>
<organism evidence="1 2">
    <name type="scientific">Joostella atrarenae</name>
    <dbReference type="NCBI Taxonomy" id="679257"/>
    <lineage>
        <taxon>Bacteria</taxon>
        <taxon>Pseudomonadati</taxon>
        <taxon>Bacteroidota</taxon>
        <taxon>Flavobacteriia</taxon>
        <taxon>Flavobacteriales</taxon>
        <taxon>Flavobacteriaceae</taxon>
        <taxon>Joostella</taxon>
    </lineage>
</organism>
<dbReference type="Proteomes" id="UP000829517">
    <property type="component" value="Unassembled WGS sequence"/>
</dbReference>